<evidence type="ECO:0000313" key="1">
    <source>
        <dbReference type="EMBL" id="SFI38013.1"/>
    </source>
</evidence>
<dbReference type="OrthoDB" id="249876at2"/>
<keyword evidence="2" id="KW-1185">Reference proteome</keyword>
<accession>A0A1I3HQV8</accession>
<name>A0A1I3HQV8_9PLAN</name>
<reference evidence="2" key="1">
    <citation type="submission" date="2016-10" db="EMBL/GenBank/DDBJ databases">
        <authorList>
            <person name="Varghese N."/>
            <person name="Submissions S."/>
        </authorList>
    </citation>
    <scope>NUCLEOTIDE SEQUENCE [LARGE SCALE GENOMIC DNA]</scope>
    <source>
        <strain evidence="2">DSM 26348</strain>
    </source>
</reference>
<gene>
    <name evidence="1" type="ORF">SAMN05421753_108156</name>
</gene>
<dbReference type="Proteomes" id="UP000199518">
    <property type="component" value="Unassembled WGS sequence"/>
</dbReference>
<dbReference type="AlphaFoldDB" id="A0A1I3HQV8"/>
<protein>
    <recommendedName>
        <fullName evidence="3">DUF1570 domain-containing protein</fullName>
    </recommendedName>
</protein>
<sequence length="302" mass="34714">MTSEQQTDSDRPPARRLSRRQWLLATVLLLAGSSCVSTQNQVAQLPSRYEIESGDLIIRSDLKIKSDHPLIEELRTIQRDVVQTLALPKPHRPVVIHLFSDEERYSQYMQARHPNLPPRRAFFIGSPTELGVYAHWSPNVNEDLRHEYTHGVLHASLRTVPLWLDEGLAEYYETAPGSPQRMHREHTQRLAVALKNGWRPDLARLEKIEEVAQMGRADYQEAWAWVHYLLHDAPGGQELLVEYCRELRKAEKPPHFYDQVAKSFPDADLRLASYISLSLTDHGRVTWASGEARVGKPEVRPE</sequence>
<dbReference type="EMBL" id="FOQD01000008">
    <property type="protein sequence ID" value="SFI38013.1"/>
    <property type="molecule type" value="Genomic_DNA"/>
</dbReference>
<evidence type="ECO:0008006" key="3">
    <source>
        <dbReference type="Google" id="ProtNLM"/>
    </source>
</evidence>
<evidence type="ECO:0000313" key="2">
    <source>
        <dbReference type="Proteomes" id="UP000199518"/>
    </source>
</evidence>
<dbReference type="STRING" id="1576369.SAMN05421753_108156"/>
<organism evidence="1 2">
    <name type="scientific">Planctomicrobium piriforme</name>
    <dbReference type="NCBI Taxonomy" id="1576369"/>
    <lineage>
        <taxon>Bacteria</taxon>
        <taxon>Pseudomonadati</taxon>
        <taxon>Planctomycetota</taxon>
        <taxon>Planctomycetia</taxon>
        <taxon>Planctomycetales</taxon>
        <taxon>Planctomycetaceae</taxon>
        <taxon>Planctomicrobium</taxon>
    </lineage>
</organism>
<proteinExistence type="predicted"/>
<dbReference type="RefSeq" id="WP_092050461.1">
    <property type="nucleotide sequence ID" value="NZ_FOQD01000008.1"/>
</dbReference>